<dbReference type="SUPFAM" id="SSF110849">
    <property type="entry name" value="ParB/Sulfiredoxin"/>
    <property type="match status" value="1"/>
</dbReference>
<dbReference type="InterPro" id="IPR036086">
    <property type="entry name" value="ParB/Sulfiredoxin_sf"/>
</dbReference>
<evidence type="ECO:0000313" key="2">
    <source>
        <dbReference type="EMBL" id="TMR22079.1"/>
    </source>
</evidence>
<dbReference type="EMBL" id="VCKY01000034">
    <property type="protein sequence ID" value="TMR22079.1"/>
    <property type="molecule type" value="Genomic_DNA"/>
</dbReference>
<feature type="compositionally biased region" description="Pro residues" evidence="1">
    <location>
        <begin position="236"/>
        <end position="246"/>
    </location>
</feature>
<protein>
    <recommendedName>
        <fullName evidence="4">ParB/Sulfiredoxin domain-containing protein</fullName>
    </recommendedName>
</protein>
<name>A0A5S4FN74_9ACTN</name>
<dbReference type="InterPro" id="IPR050336">
    <property type="entry name" value="Chromosome_partition/occlusion"/>
</dbReference>
<dbReference type="SUPFAM" id="SSF109709">
    <property type="entry name" value="KorB DNA-binding domain-like"/>
    <property type="match status" value="1"/>
</dbReference>
<accession>A0A5S4FN74</accession>
<dbReference type="OrthoDB" id="4480934at2"/>
<dbReference type="GO" id="GO:0007059">
    <property type="term" value="P:chromosome segregation"/>
    <property type="evidence" value="ECO:0007669"/>
    <property type="project" value="TreeGrafter"/>
</dbReference>
<comment type="caution">
    <text evidence="2">The sequence shown here is derived from an EMBL/GenBank/DDBJ whole genome shotgun (WGS) entry which is preliminary data.</text>
</comment>
<feature type="compositionally biased region" description="Low complexity" evidence="1">
    <location>
        <begin position="247"/>
        <end position="276"/>
    </location>
</feature>
<gene>
    <name evidence="2" type="ORF">ETD86_12995</name>
</gene>
<dbReference type="PANTHER" id="PTHR33375">
    <property type="entry name" value="CHROMOSOME-PARTITIONING PROTEIN PARB-RELATED"/>
    <property type="match status" value="1"/>
</dbReference>
<dbReference type="Gene3D" id="1.10.10.2830">
    <property type="match status" value="1"/>
</dbReference>
<evidence type="ECO:0000256" key="1">
    <source>
        <dbReference type="SAM" id="MobiDB-lite"/>
    </source>
</evidence>
<feature type="region of interest" description="Disordered" evidence="1">
    <location>
        <begin position="232"/>
        <end position="341"/>
    </location>
</feature>
<evidence type="ECO:0008006" key="4">
    <source>
        <dbReference type="Google" id="ProtNLM"/>
    </source>
</evidence>
<dbReference type="AlphaFoldDB" id="A0A5S4FN74"/>
<dbReference type="GO" id="GO:0005694">
    <property type="term" value="C:chromosome"/>
    <property type="evidence" value="ECO:0007669"/>
    <property type="project" value="TreeGrafter"/>
</dbReference>
<reference evidence="2 3" key="1">
    <citation type="submission" date="2019-05" db="EMBL/GenBank/DDBJ databases">
        <title>Draft genome sequence of Nonomuraea turkmeniaca DSM 43926.</title>
        <authorList>
            <person name="Saricaoglu S."/>
            <person name="Isik K."/>
        </authorList>
    </citation>
    <scope>NUCLEOTIDE SEQUENCE [LARGE SCALE GENOMIC DNA]</scope>
    <source>
        <strain evidence="2 3">DSM 43926</strain>
    </source>
</reference>
<keyword evidence="3" id="KW-1185">Reference proteome</keyword>
<feature type="compositionally biased region" description="Low complexity" evidence="1">
    <location>
        <begin position="292"/>
        <end position="302"/>
    </location>
</feature>
<proteinExistence type="predicted"/>
<evidence type="ECO:0000313" key="3">
    <source>
        <dbReference type="Proteomes" id="UP000309128"/>
    </source>
</evidence>
<sequence length="471" mass="50731">MGIPVRGLRPEGSRFRIDIKKIAPNPRNPRDDDDWMGQEFEAFADNLENVGTIHDPVLCTLGTYLDKYPQYTSELQTEYPEAEFVLLAGEGRWRAHLAKGAEEMAVVLRNSLLEQGDFIFMSENGRRRNLNPIQEGLLCWRAHHEDGLSYEEIARRGGMSGGKSRVAKLIALYDRFPDGPAREAVRSGKLPAEGAYHLLTSLKDHSLIEQAYKLMESESLTARQAVKAMMGITTSPTPPEAEPPAGPADGPVPATGGEEPSGSASSEEPVSPAKPSEPQRKEGSKQEGGPAGDDAAGDLGDAVPPNPSPNSQPDATKDRTPASDPQVSPAKPRRRTGEAAARVAALQRTLADRDYSNPDDITVRLAAVVLTTARQEQRQIAATAAALSPADVADLDELAGRNSADLVRLADAAAFAAAELCLRTQLATDWTPREADYLRRLVDAGYEPTAEENDFLSVSPAKLPTPAEATT</sequence>
<dbReference type="RefSeq" id="WP_138666387.1">
    <property type="nucleotide sequence ID" value="NZ_VCKY01000034.1"/>
</dbReference>
<dbReference type="PANTHER" id="PTHR33375:SF1">
    <property type="entry name" value="CHROMOSOME-PARTITIONING PROTEIN PARB-RELATED"/>
    <property type="match status" value="1"/>
</dbReference>
<organism evidence="2 3">
    <name type="scientific">Nonomuraea turkmeniaca</name>
    <dbReference type="NCBI Taxonomy" id="103838"/>
    <lineage>
        <taxon>Bacteria</taxon>
        <taxon>Bacillati</taxon>
        <taxon>Actinomycetota</taxon>
        <taxon>Actinomycetes</taxon>
        <taxon>Streptosporangiales</taxon>
        <taxon>Streptosporangiaceae</taxon>
        <taxon>Nonomuraea</taxon>
    </lineage>
</organism>
<dbReference type="Proteomes" id="UP000309128">
    <property type="component" value="Unassembled WGS sequence"/>
</dbReference>